<comment type="caution">
    <text evidence="2">The sequence shown here is derived from an EMBL/GenBank/DDBJ whole genome shotgun (WGS) entry which is preliminary data.</text>
</comment>
<evidence type="ECO:0000313" key="2">
    <source>
        <dbReference type="EMBL" id="PFG36855.1"/>
    </source>
</evidence>
<dbReference type="AlphaFoldDB" id="A0A2A9EEZ7"/>
<feature type="transmembrane region" description="Helical" evidence="1">
    <location>
        <begin position="307"/>
        <end position="326"/>
    </location>
</feature>
<organism evidence="2 3">
    <name type="scientific">Flavimobilis soli</name>
    <dbReference type="NCBI Taxonomy" id="442709"/>
    <lineage>
        <taxon>Bacteria</taxon>
        <taxon>Bacillati</taxon>
        <taxon>Actinomycetota</taxon>
        <taxon>Actinomycetes</taxon>
        <taxon>Micrococcales</taxon>
        <taxon>Jonesiaceae</taxon>
        <taxon>Flavimobilis</taxon>
    </lineage>
</organism>
<feature type="transmembrane region" description="Helical" evidence="1">
    <location>
        <begin position="165"/>
        <end position="187"/>
    </location>
</feature>
<feature type="transmembrane region" description="Helical" evidence="1">
    <location>
        <begin position="126"/>
        <end position="153"/>
    </location>
</feature>
<feature type="transmembrane region" description="Helical" evidence="1">
    <location>
        <begin position="12"/>
        <end position="34"/>
    </location>
</feature>
<dbReference type="OrthoDB" id="3819831at2"/>
<dbReference type="GO" id="GO:0005886">
    <property type="term" value="C:plasma membrane"/>
    <property type="evidence" value="ECO:0007669"/>
    <property type="project" value="UniProtKB-SubCell"/>
</dbReference>
<dbReference type="PANTHER" id="PTHR37305">
    <property type="entry name" value="INTEGRAL MEMBRANE PROTEIN-RELATED"/>
    <property type="match status" value="1"/>
</dbReference>
<feature type="transmembrane region" description="Helical" evidence="1">
    <location>
        <begin position="207"/>
        <end position="231"/>
    </location>
</feature>
<feature type="transmembrane region" description="Helical" evidence="1">
    <location>
        <begin position="238"/>
        <end position="257"/>
    </location>
</feature>
<keyword evidence="1" id="KW-0812">Transmembrane</keyword>
<dbReference type="GO" id="GO:0140359">
    <property type="term" value="F:ABC-type transporter activity"/>
    <property type="evidence" value="ECO:0007669"/>
    <property type="project" value="InterPro"/>
</dbReference>
<reference evidence="2 3" key="1">
    <citation type="submission" date="2017-10" db="EMBL/GenBank/DDBJ databases">
        <title>Sequencing the genomes of 1000 actinobacteria strains.</title>
        <authorList>
            <person name="Klenk H.-P."/>
        </authorList>
    </citation>
    <scope>NUCLEOTIDE SEQUENCE [LARGE SCALE GENOMIC DNA]</scope>
    <source>
        <strain evidence="2 3">DSM 21574</strain>
    </source>
</reference>
<name>A0A2A9EEZ7_9MICO</name>
<keyword evidence="1" id="KW-0472">Membrane</keyword>
<dbReference type="PANTHER" id="PTHR37305:SF1">
    <property type="entry name" value="MEMBRANE PROTEIN"/>
    <property type="match status" value="1"/>
</dbReference>
<sequence>MMRLVRAELLRSWSRLLVWATVAATLVICGVVAFNTLSTTAPPSEQEVAEQTKFFNEAYQDWEANHEAWYQDCLDSEAQEREALDDPTIDWACEDNNEAPKLEDWFYNPTARDIAPYTVGGLLQTLLAGSFVIGASLLAAEVASGNLGLWLTFAPRRTTVLASKLVAVALTSLVYATLGAAVALAALAGPAAINGTLDLSPLEWRDLTLMAVRSTILAVVVGVVGGALGLLLRHTAAALGAAFGYLFVFELMLGFNAGSMRRWMLVPNISAVIDGRHELSWIECKVDRSTGEQVCADVTKVLTQADGALYLGALAAAIVLVTWLVFRRRDVS</sequence>
<protein>
    <submittedName>
        <fullName evidence="2">ABC-2 type transport system permease protein</fullName>
    </submittedName>
</protein>
<accession>A0A2A9EEZ7</accession>
<dbReference type="Proteomes" id="UP000221394">
    <property type="component" value="Unassembled WGS sequence"/>
</dbReference>
<dbReference type="EMBL" id="PDJH01000001">
    <property type="protein sequence ID" value="PFG36855.1"/>
    <property type="molecule type" value="Genomic_DNA"/>
</dbReference>
<proteinExistence type="predicted"/>
<dbReference type="Pfam" id="PF12679">
    <property type="entry name" value="ABC2_membrane_2"/>
    <property type="match status" value="1"/>
</dbReference>
<keyword evidence="3" id="KW-1185">Reference proteome</keyword>
<dbReference type="RefSeq" id="WP_098457993.1">
    <property type="nucleotide sequence ID" value="NZ_PDJH01000001.1"/>
</dbReference>
<evidence type="ECO:0000313" key="3">
    <source>
        <dbReference type="Proteomes" id="UP000221394"/>
    </source>
</evidence>
<gene>
    <name evidence="2" type="ORF">ATL41_1595</name>
</gene>
<evidence type="ECO:0000256" key="1">
    <source>
        <dbReference type="SAM" id="Phobius"/>
    </source>
</evidence>
<keyword evidence="1" id="KW-1133">Transmembrane helix</keyword>